<dbReference type="Gene3D" id="3.40.50.1980">
    <property type="entry name" value="Nitrogenase molybdenum iron protein domain"/>
    <property type="match status" value="2"/>
</dbReference>
<feature type="chain" id="PRO_5047275104" evidence="1">
    <location>
        <begin position="29"/>
        <end position="333"/>
    </location>
</feature>
<dbReference type="SUPFAM" id="SSF53807">
    <property type="entry name" value="Helical backbone' metal receptor"/>
    <property type="match status" value="1"/>
</dbReference>
<dbReference type="PROSITE" id="PS50983">
    <property type="entry name" value="FE_B12_PBP"/>
    <property type="match status" value="1"/>
</dbReference>
<dbReference type="RefSeq" id="WP_338607913.1">
    <property type="nucleotide sequence ID" value="NZ_CP146275.1"/>
</dbReference>
<gene>
    <name evidence="3" type="ORF">V6617_15970</name>
</gene>
<reference evidence="3 4" key="1">
    <citation type="submission" date="2024-02" db="EMBL/GenBank/DDBJ databases">
        <title>Complete genome sequence of Pelagibacterium nitratireducens ZH15.</title>
        <authorList>
            <person name="Zhao L.H."/>
        </authorList>
    </citation>
    <scope>NUCLEOTIDE SEQUENCE [LARGE SCALE GENOMIC DNA]</scope>
    <source>
        <strain evidence="3 4">ZH15</strain>
    </source>
</reference>
<dbReference type="PANTHER" id="PTHR30535">
    <property type="entry name" value="VITAMIN B12-BINDING PROTEIN"/>
    <property type="match status" value="1"/>
</dbReference>
<name>A0ABZ2I0Q9_9HYPH</name>
<evidence type="ECO:0000313" key="3">
    <source>
        <dbReference type="EMBL" id="WWT32488.1"/>
    </source>
</evidence>
<evidence type="ECO:0000259" key="2">
    <source>
        <dbReference type="PROSITE" id="PS50983"/>
    </source>
</evidence>
<organism evidence="3 4">
    <name type="scientific">Pelagibacterium nitratireducens</name>
    <dbReference type="NCBI Taxonomy" id="1046114"/>
    <lineage>
        <taxon>Bacteria</taxon>
        <taxon>Pseudomonadati</taxon>
        <taxon>Pseudomonadota</taxon>
        <taxon>Alphaproteobacteria</taxon>
        <taxon>Hyphomicrobiales</taxon>
        <taxon>Devosiaceae</taxon>
        <taxon>Pelagibacterium</taxon>
    </lineage>
</organism>
<evidence type="ECO:0000313" key="4">
    <source>
        <dbReference type="Proteomes" id="UP001369958"/>
    </source>
</evidence>
<feature type="domain" description="Fe/B12 periplasmic-binding" evidence="2">
    <location>
        <begin position="52"/>
        <end position="330"/>
    </location>
</feature>
<dbReference type="PANTHER" id="PTHR30535:SF7">
    <property type="entry name" value="IRON(III) DICITRATE-BINDING PROTEIN"/>
    <property type="match status" value="1"/>
</dbReference>
<accession>A0ABZ2I0Q9</accession>
<dbReference type="InterPro" id="IPR002491">
    <property type="entry name" value="ABC_transptr_periplasmic_BD"/>
</dbReference>
<dbReference type="EMBL" id="CP146275">
    <property type="protein sequence ID" value="WWT32488.1"/>
    <property type="molecule type" value="Genomic_DNA"/>
</dbReference>
<protein>
    <submittedName>
        <fullName evidence="3">ABC transporter substrate-binding protein</fullName>
    </submittedName>
</protein>
<dbReference type="InterPro" id="IPR050902">
    <property type="entry name" value="ABC_Transporter_SBP"/>
</dbReference>
<keyword evidence="4" id="KW-1185">Reference proteome</keyword>
<sequence>MIKLHAHHRAGIASALALSLLVAAPAIAQQAGFPYTDENCGVTTTYEAAPERAVTLSNNATELMLALGLKDRMAGTSYMANLTISPDYADAYAEVPIIAPLVATTEELIEAEADFVYAGYPDGFSESRHTRDQLHDLGMKTRLNTEGCNLGPFGFAELFAEIGSVASIFGVPDRGAALIEELSGRLDAVTRDLEGVEPISVFIYNGGDTTPNAVLGHTLLSQAVAAAGGENIFADVANRYGQVSWEQIAEREPEFIVVFYSGTASGQIVADPDTELGQARIDLLKATPAISEVPAIRNERFILVDSVKGQPGPSTLDAVEAMARAFHPDAFGA</sequence>
<dbReference type="Proteomes" id="UP001369958">
    <property type="component" value="Chromosome"/>
</dbReference>
<dbReference type="Pfam" id="PF01497">
    <property type="entry name" value="Peripla_BP_2"/>
    <property type="match status" value="1"/>
</dbReference>
<evidence type="ECO:0000256" key="1">
    <source>
        <dbReference type="SAM" id="SignalP"/>
    </source>
</evidence>
<keyword evidence="1" id="KW-0732">Signal</keyword>
<feature type="signal peptide" evidence="1">
    <location>
        <begin position="1"/>
        <end position="28"/>
    </location>
</feature>
<proteinExistence type="predicted"/>